<dbReference type="InterPro" id="IPR055431">
    <property type="entry name" value="RsgI_M"/>
</dbReference>
<keyword evidence="1" id="KW-1133">Transmembrane helix</keyword>
<gene>
    <name evidence="3" type="ORF">SAMN04488528_102133</name>
</gene>
<sequence length="333" mass="38719">MNISNFYDSKYSFSYKNKIHVLSDEVIKARENEVYFFHKELKVYGFNIKDLSSDKPDFKTRNILINIAFFIKDNYDLFKFVEEQRNLPIRKLSFEVKESPLFVDRWQGYIISYLLIISNKRYHHLRNYLNVEENTFDEDSNYELKKDNIAGLNMFNTTNNSCVILTSYGVFLTIVPHTTYNVGEIVIGKLAKNFKFLIKAFFILILIGIISYSAYYYAFKAAKNIIVLDINTNISITVNKFNKVVDVSASSIKGKKLIKNTDNINLNSNVDEVLSSLLKTALQTKVIFDYDKVSIFVNKNPLDFDSLTETNNIVLDSHIDLRVNNNGQDYYLK</sequence>
<dbReference type="Proteomes" id="UP000198619">
    <property type="component" value="Unassembled WGS sequence"/>
</dbReference>
<feature type="transmembrane region" description="Helical" evidence="1">
    <location>
        <begin position="196"/>
        <end position="218"/>
    </location>
</feature>
<evidence type="ECO:0000313" key="4">
    <source>
        <dbReference type="Proteomes" id="UP000198619"/>
    </source>
</evidence>
<proteinExistence type="predicted"/>
<feature type="domain" description="Anti-sigma factor RsgI-like middle" evidence="2">
    <location>
        <begin position="225"/>
        <end position="326"/>
    </location>
</feature>
<evidence type="ECO:0000256" key="1">
    <source>
        <dbReference type="SAM" id="Phobius"/>
    </source>
</evidence>
<protein>
    <recommendedName>
        <fullName evidence="2">Anti-sigma factor RsgI-like middle domain-containing protein</fullName>
    </recommendedName>
</protein>
<name>A0A1I0ZHJ7_9CLOT</name>
<keyword evidence="4" id="KW-1185">Reference proteome</keyword>
<dbReference type="STRING" id="84698.SAMN04488528_102133"/>
<dbReference type="EMBL" id="FOKI01000021">
    <property type="protein sequence ID" value="SFB25134.1"/>
    <property type="molecule type" value="Genomic_DNA"/>
</dbReference>
<dbReference type="OrthoDB" id="1899922at2"/>
<dbReference type="Pfam" id="PF23750">
    <property type="entry name" value="RsgI_M"/>
    <property type="match status" value="1"/>
</dbReference>
<accession>A0A1I0ZHJ7</accession>
<keyword evidence="1" id="KW-0812">Transmembrane</keyword>
<dbReference type="RefSeq" id="WP_090041974.1">
    <property type="nucleotide sequence ID" value="NZ_FOKI01000021.1"/>
</dbReference>
<evidence type="ECO:0000259" key="2">
    <source>
        <dbReference type="Pfam" id="PF23750"/>
    </source>
</evidence>
<keyword evidence="1" id="KW-0472">Membrane</keyword>
<evidence type="ECO:0000313" key="3">
    <source>
        <dbReference type="EMBL" id="SFB25134.1"/>
    </source>
</evidence>
<dbReference type="AlphaFoldDB" id="A0A1I0ZHJ7"/>
<organism evidence="3 4">
    <name type="scientific">Clostridium frigidicarnis</name>
    <dbReference type="NCBI Taxonomy" id="84698"/>
    <lineage>
        <taxon>Bacteria</taxon>
        <taxon>Bacillati</taxon>
        <taxon>Bacillota</taxon>
        <taxon>Clostridia</taxon>
        <taxon>Eubacteriales</taxon>
        <taxon>Clostridiaceae</taxon>
        <taxon>Clostridium</taxon>
    </lineage>
</organism>
<reference evidence="3 4" key="1">
    <citation type="submission" date="2016-10" db="EMBL/GenBank/DDBJ databases">
        <authorList>
            <person name="de Groot N.N."/>
        </authorList>
    </citation>
    <scope>NUCLEOTIDE SEQUENCE [LARGE SCALE GENOMIC DNA]</scope>
    <source>
        <strain evidence="3 4">DSM 12271</strain>
    </source>
</reference>